<dbReference type="AlphaFoldDB" id="A0A8J8CCT4"/>
<feature type="domain" description="Mandelate racemase/muconate lactonizing enzyme C-terminal" evidence="7">
    <location>
        <begin position="154"/>
        <end position="256"/>
    </location>
</feature>
<proteinExistence type="inferred from homology"/>
<dbReference type="Gene3D" id="3.30.390.10">
    <property type="entry name" value="Enolase-like, N-terminal domain"/>
    <property type="match status" value="1"/>
</dbReference>
<evidence type="ECO:0000256" key="2">
    <source>
        <dbReference type="ARBA" id="ARBA00022723"/>
    </source>
</evidence>
<dbReference type="SFLD" id="SFLDG00179">
    <property type="entry name" value="mandelate_racemase"/>
    <property type="match status" value="1"/>
</dbReference>
<dbReference type="SMART" id="SM00922">
    <property type="entry name" value="MR_MLE"/>
    <property type="match status" value="1"/>
</dbReference>
<dbReference type="PANTHER" id="PTHR13794">
    <property type="entry name" value="ENOLASE SUPERFAMILY, MANDELATE RACEMASE"/>
    <property type="match status" value="1"/>
</dbReference>
<evidence type="ECO:0000313" key="9">
    <source>
        <dbReference type="Proteomes" id="UP000750197"/>
    </source>
</evidence>
<dbReference type="EC" id="4.2.1.39" evidence="6"/>
<dbReference type="GO" id="GO:0016052">
    <property type="term" value="P:carbohydrate catabolic process"/>
    <property type="evidence" value="ECO:0007669"/>
    <property type="project" value="TreeGrafter"/>
</dbReference>
<dbReference type="Proteomes" id="UP000750197">
    <property type="component" value="Unassembled WGS sequence"/>
</dbReference>
<protein>
    <recommendedName>
        <fullName evidence="6">gluconate dehydratase</fullName>
        <ecNumber evidence="6">4.2.1.39</ecNumber>
    </recommendedName>
</protein>
<dbReference type="InterPro" id="IPR029017">
    <property type="entry name" value="Enolase-like_N"/>
</dbReference>
<dbReference type="Pfam" id="PF13378">
    <property type="entry name" value="MR_MLE_C"/>
    <property type="match status" value="1"/>
</dbReference>
<gene>
    <name evidence="8" type="ORF">KIY12_04000</name>
</gene>
<dbReference type="EMBL" id="JAHEAC010000024">
    <property type="protein sequence ID" value="MBX8643869.1"/>
    <property type="molecule type" value="Genomic_DNA"/>
</dbReference>
<organism evidence="8 9">
    <name type="scientific">Candidatus Sysuiplasma superficiale</name>
    <dbReference type="NCBI Taxonomy" id="2823368"/>
    <lineage>
        <taxon>Archaea</taxon>
        <taxon>Methanobacteriati</taxon>
        <taxon>Thermoplasmatota</taxon>
        <taxon>Thermoplasmata</taxon>
        <taxon>Candidatus Sysuiplasmatales</taxon>
        <taxon>Candidatus Sysuiplasmataceae</taxon>
        <taxon>Candidatus Sysuiplasma</taxon>
    </lineage>
</organism>
<dbReference type="GO" id="GO:0047929">
    <property type="term" value="F:gluconate dehydratase activity"/>
    <property type="evidence" value="ECO:0007669"/>
    <property type="project" value="UniProtKB-EC"/>
</dbReference>
<dbReference type="SUPFAM" id="SSF54826">
    <property type="entry name" value="Enolase N-terminal domain-like"/>
    <property type="match status" value="1"/>
</dbReference>
<comment type="caution">
    <text evidence="8">The sequence shown here is derived from an EMBL/GenBank/DDBJ whole genome shotgun (WGS) entry which is preliminary data.</text>
</comment>
<keyword evidence="3" id="KW-0460">Magnesium</keyword>
<dbReference type="Gene3D" id="3.20.20.120">
    <property type="entry name" value="Enolase-like C-terminal domain"/>
    <property type="match status" value="1"/>
</dbReference>
<dbReference type="InterPro" id="IPR029065">
    <property type="entry name" value="Enolase_C-like"/>
</dbReference>
<evidence type="ECO:0000256" key="1">
    <source>
        <dbReference type="ARBA" id="ARBA00001946"/>
    </source>
</evidence>
<reference evidence="8" key="1">
    <citation type="submission" date="2021-05" db="EMBL/GenBank/DDBJ databases">
        <title>Genomic insights into ecological role and evolution of a novel Thermoplasmata order Candidatus Sysuiplasmatales.</title>
        <authorList>
            <person name="Yuan Y."/>
        </authorList>
    </citation>
    <scope>NUCLEOTIDE SEQUENCE</scope>
    <source>
        <strain evidence="8">TUT19-bin139</strain>
    </source>
</reference>
<dbReference type="InterPro" id="IPR013342">
    <property type="entry name" value="Mandelate_racemase_C"/>
</dbReference>
<dbReference type="SUPFAM" id="SSF51604">
    <property type="entry name" value="Enolase C-terminal domain-like"/>
    <property type="match status" value="1"/>
</dbReference>
<evidence type="ECO:0000259" key="7">
    <source>
        <dbReference type="SMART" id="SM00922"/>
    </source>
</evidence>
<sequence length="371" mass="41697">MSRISSVSLTEFEEVRQPAYPYVKPTDYYKQYLGETSPVEAAMLSRICFARMTTESGLSSYIAVSEPVADFISNLSGSITGFDIAEISKAWDYLYRKTLPLGRAGLAMHAISAINLLMFDLLGKELKVPVYKLTGGATRGAVRAYASHLHPLPVKELQEEAMRYVEDGYRTMKMRFAAGPADPFAVEKNIALVKAIRDAVGYEVELAGDAWMSWNYNFAVFMISRLEKFEMRWIEEPLLPDDFDGFSRLTRSVSTPISSGEHHYHVYDFKRLLDSGVTILQPDTTWVGGMTAMLKIASLAETYGAWVIPHSGNIYNLHFIVSQPESVAPMAEYLTKYREWMEQHASGIPVPEHGYIKLSEKPGFGITHDLK</sequence>
<dbReference type="InterPro" id="IPR013341">
    <property type="entry name" value="Mandelate_racemase_N_dom"/>
</dbReference>
<accession>A0A8J8CCT4</accession>
<evidence type="ECO:0000256" key="3">
    <source>
        <dbReference type="ARBA" id="ARBA00022842"/>
    </source>
</evidence>
<comment type="catalytic activity">
    <reaction evidence="4">
        <text>D-gluconate = 2-dehydro-3-deoxy-D-gluconate + H2O</text>
        <dbReference type="Rhea" id="RHEA:21612"/>
        <dbReference type="ChEBI" id="CHEBI:15377"/>
        <dbReference type="ChEBI" id="CHEBI:18391"/>
        <dbReference type="ChEBI" id="CHEBI:57990"/>
        <dbReference type="EC" id="4.2.1.39"/>
    </reaction>
</comment>
<keyword evidence="2" id="KW-0479">Metal-binding</keyword>
<dbReference type="InterPro" id="IPR036849">
    <property type="entry name" value="Enolase-like_C_sf"/>
</dbReference>
<dbReference type="PANTHER" id="PTHR13794:SF58">
    <property type="entry name" value="MITOCHONDRIAL ENOLASE SUPERFAMILY MEMBER 1"/>
    <property type="match status" value="1"/>
</dbReference>
<evidence type="ECO:0000256" key="4">
    <source>
        <dbReference type="ARBA" id="ARBA00050848"/>
    </source>
</evidence>
<dbReference type="Pfam" id="PF02746">
    <property type="entry name" value="MR_MLE_N"/>
    <property type="match status" value="1"/>
</dbReference>
<comment type="similarity">
    <text evidence="5">Belongs to the mandelate racemase/muconate lactonizing enzyme family. GaD subfamily.</text>
</comment>
<dbReference type="FunFam" id="3.20.20.120:FF:000005">
    <property type="entry name" value="Putative L-rhamnonate dehydratase"/>
    <property type="match status" value="1"/>
</dbReference>
<dbReference type="InterPro" id="IPR046945">
    <property type="entry name" value="RHMD-like"/>
</dbReference>
<evidence type="ECO:0000256" key="5">
    <source>
        <dbReference type="ARBA" id="ARBA00061582"/>
    </source>
</evidence>
<comment type="cofactor">
    <cofactor evidence="1">
        <name>Mg(2+)</name>
        <dbReference type="ChEBI" id="CHEBI:18420"/>
    </cofactor>
</comment>
<dbReference type="GO" id="GO:0000287">
    <property type="term" value="F:magnesium ion binding"/>
    <property type="evidence" value="ECO:0007669"/>
    <property type="project" value="TreeGrafter"/>
</dbReference>
<name>A0A8J8CCT4_9ARCH</name>
<evidence type="ECO:0000313" key="8">
    <source>
        <dbReference type="EMBL" id="MBX8643869.1"/>
    </source>
</evidence>
<dbReference type="SFLD" id="SFLDS00001">
    <property type="entry name" value="Enolase"/>
    <property type="match status" value="1"/>
</dbReference>
<evidence type="ECO:0000256" key="6">
    <source>
        <dbReference type="ARBA" id="ARBA00066770"/>
    </source>
</evidence>